<dbReference type="EC" id="2.3.2.8" evidence="2"/>
<evidence type="ECO:0000313" key="8">
    <source>
        <dbReference type="EMBL" id="KAK3320885.1"/>
    </source>
</evidence>
<dbReference type="GO" id="GO:0005737">
    <property type="term" value="C:cytoplasm"/>
    <property type="evidence" value="ECO:0007669"/>
    <property type="project" value="TreeGrafter"/>
</dbReference>
<evidence type="ECO:0000259" key="7">
    <source>
        <dbReference type="Pfam" id="PF04377"/>
    </source>
</evidence>
<dbReference type="GO" id="GO:0004057">
    <property type="term" value="F:arginyl-tRNA--protein transferase activity"/>
    <property type="evidence" value="ECO:0007669"/>
    <property type="project" value="UniProtKB-EC"/>
</dbReference>
<dbReference type="InterPro" id="IPR030700">
    <property type="entry name" value="N-end_Aminoacyl_Trfase"/>
</dbReference>
<dbReference type="InterPro" id="IPR007472">
    <property type="entry name" value="N-end_Aminoacyl_Trfase_C"/>
</dbReference>
<keyword evidence="3 8" id="KW-0808">Transferase</keyword>
<feature type="non-terminal residue" evidence="8">
    <location>
        <position position="424"/>
    </location>
</feature>
<evidence type="ECO:0000256" key="5">
    <source>
        <dbReference type="SAM" id="MobiDB-lite"/>
    </source>
</evidence>
<dbReference type="PANTHER" id="PTHR21367:SF1">
    <property type="entry name" value="ARGINYL-TRNA--PROTEIN TRANSFERASE 1"/>
    <property type="match status" value="1"/>
</dbReference>
<accession>A0AAE0M6J5</accession>
<evidence type="ECO:0000256" key="3">
    <source>
        <dbReference type="ARBA" id="ARBA00022679"/>
    </source>
</evidence>
<dbReference type="AlphaFoldDB" id="A0AAE0M6J5"/>
<dbReference type="InterPro" id="IPR007471">
    <property type="entry name" value="N-end_Aminoacyl_Trfase_N"/>
</dbReference>
<keyword evidence="4" id="KW-0012">Acyltransferase</keyword>
<feature type="domain" description="N-end rule aminoacyl transferase C-terminal" evidence="7">
    <location>
        <begin position="132"/>
        <end position="268"/>
    </location>
</feature>
<gene>
    <name evidence="8" type="ORF">B0T19DRAFT_360213</name>
</gene>
<dbReference type="EMBL" id="JAUEPO010000005">
    <property type="protein sequence ID" value="KAK3320885.1"/>
    <property type="molecule type" value="Genomic_DNA"/>
</dbReference>
<dbReference type="PANTHER" id="PTHR21367">
    <property type="entry name" value="ARGININE-TRNA-PROTEIN TRANSFERASE 1"/>
    <property type="match status" value="1"/>
</dbReference>
<feature type="region of interest" description="Disordered" evidence="5">
    <location>
        <begin position="295"/>
        <end position="353"/>
    </location>
</feature>
<dbReference type="SUPFAM" id="SSF55729">
    <property type="entry name" value="Acyl-CoA N-acyltransferases (Nat)"/>
    <property type="match status" value="1"/>
</dbReference>
<comment type="similarity">
    <text evidence="1">Belongs to the R-transferase family.</text>
</comment>
<sequence length="424" mass="48399">GYQSSSNCGYCRRTRSGYSYYASATSLTPAFYKKLLDRCWRRSGTLLYRPNQKGACCPHYTVRLDSTKFKPNKDQRQAVNRFNRYVVGEPYLKEAARLFPIIHEPEVQSLKSPPSPAHRFEVTLEPDTFSEEKYAVFENYQRIVHKEPADKISAAGFKRFLCDSPIRRETLVGLDGTERQLGSFHQCYRLDGKLVAIGVLDILPNCVSAVYFLYHESIHSQNPGKLGAMREIALALEGGYRWWYSGYYIHQCAKMKYKIDFSPQYVLDPESYGWDLLDKEALSIFDKKPYVSLPRERRAADDTNHVSPEAEKQPDDQATGSSDADERESQNQSESESESEDEPFLFTSDMPGMPSLQEMEELDMDGLLIRSDFSDGYFLASDLVVWETESISKHGNLKSKIAELVAAIGPELMGEICVDFCRRK</sequence>
<evidence type="ECO:0000256" key="2">
    <source>
        <dbReference type="ARBA" id="ARBA00012025"/>
    </source>
</evidence>
<feature type="compositionally biased region" description="Basic and acidic residues" evidence="5">
    <location>
        <begin position="295"/>
        <end position="315"/>
    </location>
</feature>
<evidence type="ECO:0000313" key="9">
    <source>
        <dbReference type="Proteomes" id="UP001286456"/>
    </source>
</evidence>
<name>A0AAE0M6J5_9PEZI</name>
<evidence type="ECO:0000259" key="6">
    <source>
        <dbReference type="Pfam" id="PF04376"/>
    </source>
</evidence>
<dbReference type="Pfam" id="PF04377">
    <property type="entry name" value="ATE_C"/>
    <property type="match status" value="1"/>
</dbReference>
<reference evidence="8" key="2">
    <citation type="submission" date="2023-06" db="EMBL/GenBank/DDBJ databases">
        <authorList>
            <consortium name="Lawrence Berkeley National Laboratory"/>
            <person name="Haridas S."/>
            <person name="Hensen N."/>
            <person name="Bonometti L."/>
            <person name="Westerberg I."/>
            <person name="Brannstrom I.O."/>
            <person name="Guillou S."/>
            <person name="Cros-Aarteil S."/>
            <person name="Calhoun S."/>
            <person name="Kuo A."/>
            <person name="Mondo S."/>
            <person name="Pangilinan J."/>
            <person name="Riley R."/>
            <person name="Labutti K."/>
            <person name="Andreopoulos B."/>
            <person name="Lipzen A."/>
            <person name="Chen C."/>
            <person name="Yanf M."/>
            <person name="Daum C."/>
            <person name="Ng V."/>
            <person name="Clum A."/>
            <person name="Steindorff A."/>
            <person name="Ohm R."/>
            <person name="Martin F."/>
            <person name="Silar P."/>
            <person name="Natvig D."/>
            <person name="Lalanne C."/>
            <person name="Gautier V."/>
            <person name="Ament-Velasquez S.L."/>
            <person name="Kruys A."/>
            <person name="Hutchinson M.I."/>
            <person name="Powell A.J."/>
            <person name="Barry K."/>
            <person name="Miller A.N."/>
            <person name="Grigoriev I.V."/>
            <person name="Debuchy R."/>
            <person name="Gladieux P."/>
            <person name="Thoren M.H."/>
            <person name="Johannesson H."/>
        </authorList>
    </citation>
    <scope>NUCLEOTIDE SEQUENCE</scope>
    <source>
        <strain evidence="8">SMH4131-1</strain>
    </source>
</reference>
<evidence type="ECO:0000256" key="1">
    <source>
        <dbReference type="ARBA" id="ARBA00009991"/>
    </source>
</evidence>
<keyword evidence="9" id="KW-1185">Reference proteome</keyword>
<protein>
    <recommendedName>
        <fullName evidence="2">arginyltransferase</fullName>
        <ecNumber evidence="2">2.3.2.8</ecNumber>
    </recommendedName>
</protein>
<evidence type="ECO:0000256" key="4">
    <source>
        <dbReference type="ARBA" id="ARBA00023315"/>
    </source>
</evidence>
<reference evidence="8" key="1">
    <citation type="journal article" date="2023" name="Mol. Phylogenet. Evol.">
        <title>Genome-scale phylogeny and comparative genomics of the fungal order Sordariales.</title>
        <authorList>
            <person name="Hensen N."/>
            <person name="Bonometti L."/>
            <person name="Westerberg I."/>
            <person name="Brannstrom I.O."/>
            <person name="Guillou S."/>
            <person name="Cros-Aarteil S."/>
            <person name="Calhoun S."/>
            <person name="Haridas S."/>
            <person name="Kuo A."/>
            <person name="Mondo S."/>
            <person name="Pangilinan J."/>
            <person name="Riley R."/>
            <person name="LaButti K."/>
            <person name="Andreopoulos B."/>
            <person name="Lipzen A."/>
            <person name="Chen C."/>
            <person name="Yan M."/>
            <person name="Daum C."/>
            <person name="Ng V."/>
            <person name="Clum A."/>
            <person name="Steindorff A."/>
            <person name="Ohm R.A."/>
            <person name="Martin F."/>
            <person name="Silar P."/>
            <person name="Natvig D.O."/>
            <person name="Lalanne C."/>
            <person name="Gautier V."/>
            <person name="Ament-Velasquez S.L."/>
            <person name="Kruys A."/>
            <person name="Hutchinson M.I."/>
            <person name="Powell A.J."/>
            <person name="Barry K."/>
            <person name="Miller A.N."/>
            <person name="Grigoriev I.V."/>
            <person name="Debuchy R."/>
            <person name="Gladieux P."/>
            <person name="Hiltunen Thoren M."/>
            <person name="Johannesson H."/>
        </authorList>
    </citation>
    <scope>NUCLEOTIDE SEQUENCE</scope>
    <source>
        <strain evidence="8">SMH4131-1</strain>
    </source>
</reference>
<comment type="caution">
    <text evidence="8">The sequence shown here is derived from an EMBL/GenBank/DDBJ whole genome shotgun (WGS) entry which is preliminary data.</text>
</comment>
<dbReference type="Pfam" id="PF04376">
    <property type="entry name" value="ATE_N"/>
    <property type="match status" value="1"/>
</dbReference>
<proteinExistence type="inferred from homology"/>
<organism evidence="8 9">
    <name type="scientific">Cercophora scortea</name>
    <dbReference type="NCBI Taxonomy" id="314031"/>
    <lineage>
        <taxon>Eukaryota</taxon>
        <taxon>Fungi</taxon>
        <taxon>Dikarya</taxon>
        <taxon>Ascomycota</taxon>
        <taxon>Pezizomycotina</taxon>
        <taxon>Sordariomycetes</taxon>
        <taxon>Sordariomycetidae</taxon>
        <taxon>Sordariales</taxon>
        <taxon>Lasiosphaeriaceae</taxon>
        <taxon>Cercophora</taxon>
    </lineage>
</organism>
<dbReference type="InterPro" id="IPR016181">
    <property type="entry name" value="Acyl_CoA_acyltransferase"/>
</dbReference>
<feature type="domain" description="N-end aminoacyl transferase N-terminal" evidence="6">
    <location>
        <begin position="6"/>
        <end position="77"/>
    </location>
</feature>
<dbReference type="Proteomes" id="UP001286456">
    <property type="component" value="Unassembled WGS sequence"/>
</dbReference>